<proteinExistence type="predicted"/>
<evidence type="ECO:0000313" key="1">
    <source>
        <dbReference type="EMBL" id="SPJ22957.1"/>
    </source>
</evidence>
<sequence length="52" mass="5631">MRFRTEPGKLAITLGVEEIAALLNSASSSEPGNLHQNRWLMHSLLISEAGPS</sequence>
<protein>
    <submittedName>
        <fullName evidence="1">Uncharacterized protein</fullName>
    </submittedName>
</protein>
<dbReference type="AlphaFoldDB" id="A0A2R8BS04"/>
<keyword evidence="2" id="KW-1185">Reference proteome</keyword>
<organism evidence="1 2">
    <name type="scientific">Palleronia abyssalis</name>
    <dbReference type="NCBI Taxonomy" id="1501240"/>
    <lineage>
        <taxon>Bacteria</taxon>
        <taxon>Pseudomonadati</taxon>
        <taxon>Pseudomonadota</taxon>
        <taxon>Alphaproteobacteria</taxon>
        <taxon>Rhodobacterales</taxon>
        <taxon>Roseobacteraceae</taxon>
        <taxon>Palleronia</taxon>
    </lineage>
</organism>
<accession>A0A2R8BS04</accession>
<reference evidence="1 2" key="1">
    <citation type="submission" date="2018-03" db="EMBL/GenBank/DDBJ databases">
        <authorList>
            <person name="Keele B.F."/>
        </authorList>
    </citation>
    <scope>NUCLEOTIDE SEQUENCE [LARGE SCALE GENOMIC DNA]</scope>
    <source>
        <strain evidence="1 2">CECT 8504</strain>
    </source>
</reference>
<dbReference type="EMBL" id="ONZF01000002">
    <property type="protein sequence ID" value="SPJ22957.1"/>
    <property type="molecule type" value="Genomic_DNA"/>
</dbReference>
<evidence type="ECO:0000313" key="2">
    <source>
        <dbReference type="Proteomes" id="UP000244912"/>
    </source>
</evidence>
<dbReference type="Proteomes" id="UP000244912">
    <property type="component" value="Unassembled WGS sequence"/>
</dbReference>
<gene>
    <name evidence="1" type="ORF">PAA8504_00758</name>
</gene>
<name>A0A2R8BS04_9RHOB</name>